<proteinExistence type="predicted"/>
<evidence type="ECO:0000313" key="2">
    <source>
        <dbReference type="EMBL" id="KOF96236.1"/>
    </source>
</evidence>
<accession>A0A0L8I448</accession>
<feature type="repeat" description="Hemopexin" evidence="1">
    <location>
        <begin position="34"/>
        <end position="84"/>
    </location>
</feature>
<reference evidence="2" key="1">
    <citation type="submission" date="2015-07" db="EMBL/GenBank/DDBJ databases">
        <title>MeaNS - Measles Nucleotide Surveillance Program.</title>
        <authorList>
            <person name="Tran T."/>
            <person name="Druce J."/>
        </authorList>
    </citation>
    <scope>NUCLEOTIDE SEQUENCE</scope>
    <source>
        <strain evidence="2">UCB-OBI-ISO-001</strain>
        <tissue evidence="2">Gonad</tissue>
    </source>
</reference>
<sequence length="184" mass="20996">AVGSSTYLFVDNLFVIDGSTGRKKKTKRVFPDAPNSVDAAVFSQDLHKALLFKNNQVWSYSLSGGKFYSNYGYPKTHRDAVFSKPDAAMIMRDFEQIERVFVFKNDSMREWVTYYELLTPESTLKHHDLFIGVPKHVDVILSDGKQIVFLSGEKYFVMNSDDQIVTESEKDMESLLGPCKKISK</sequence>
<name>A0A0L8I448_OCTBM</name>
<organism evidence="2">
    <name type="scientific">Octopus bimaculoides</name>
    <name type="common">California two-spotted octopus</name>
    <dbReference type="NCBI Taxonomy" id="37653"/>
    <lineage>
        <taxon>Eukaryota</taxon>
        <taxon>Metazoa</taxon>
        <taxon>Spiralia</taxon>
        <taxon>Lophotrochozoa</taxon>
        <taxon>Mollusca</taxon>
        <taxon>Cephalopoda</taxon>
        <taxon>Coleoidea</taxon>
        <taxon>Octopodiformes</taxon>
        <taxon>Octopoda</taxon>
        <taxon>Incirrata</taxon>
        <taxon>Octopodidae</taxon>
        <taxon>Octopus</taxon>
    </lineage>
</organism>
<dbReference type="InterPro" id="IPR036375">
    <property type="entry name" value="Hemopexin-like_dom_sf"/>
</dbReference>
<gene>
    <name evidence="2" type="ORF">OCBIM_22036052mg</name>
</gene>
<dbReference type="InterPro" id="IPR018487">
    <property type="entry name" value="Hemopexin-like_repeat"/>
</dbReference>
<dbReference type="PROSITE" id="PS51642">
    <property type="entry name" value="HEMOPEXIN_2"/>
    <property type="match status" value="1"/>
</dbReference>
<feature type="non-terminal residue" evidence="2">
    <location>
        <position position="1"/>
    </location>
</feature>
<dbReference type="SUPFAM" id="SSF50923">
    <property type="entry name" value="Hemopexin-like domain"/>
    <property type="match status" value="1"/>
</dbReference>
<evidence type="ECO:0000256" key="1">
    <source>
        <dbReference type="PROSITE-ProRule" id="PRU01011"/>
    </source>
</evidence>
<dbReference type="EMBL" id="KQ416615">
    <property type="protein sequence ID" value="KOF96236.1"/>
    <property type="molecule type" value="Genomic_DNA"/>
</dbReference>
<dbReference type="AlphaFoldDB" id="A0A0L8I448"/>
<dbReference type="Gene3D" id="2.110.10.10">
    <property type="entry name" value="Hemopexin-like domain"/>
    <property type="match status" value="1"/>
</dbReference>
<protein>
    <submittedName>
        <fullName evidence="2">Uncharacterized protein</fullName>
    </submittedName>
</protein>